<dbReference type="PANTHER" id="PTHR30337:SF7">
    <property type="entry name" value="PHOSPHOESTERASE"/>
    <property type="match status" value="1"/>
</dbReference>
<keyword evidence="3" id="KW-0269">Exonuclease</keyword>
<dbReference type="Gene3D" id="3.60.21.10">
    <property type="match status" value="1"/>
</dbReference>
<dbReference type="InterPro" id="IPR004843">
    <property type="entry name" value="Calcineurin-like_PHP"/>
</dbReference>
<dbReference type="PIRSF" id="PIRSF033091">
    <property type="entry name" value="Pesterase_YhaO"/>
    <property type="match status" value="1"/>
</dbReference>
<dbReference type="InterPro" id="IPR029052">
    <property type="entry name" value="Metallo-depent_PP-like"/>
</dbReference>
<gene>
    <name evidence="3" type="ORF">BBH88_15845</name>
</gene>
<protein>
    <submittedName>
        <fullName evidence="3">DNA repair exonuclease YhaO</fullName>
    </submittedName>
</protein>
<dbReference type="GO" id="GO:0004527">
    <property type="term" value="F:exonuclease activity"/>
    <property type="evidence" value="ECO:0007669"/>
    <property type="project" value="UniProtKB-KW"/>
</dbReference>
<dbReference type="InterPro" id="IPR041796">
    <property type="entry name" value="Mre11_N"/>
</dbReference>
<dbReference type="InterPro" id="IPR050535">
    <property type="entry name" value="DNA_Repair-Maintenance_Comp"/>
</dbReference>
<keyword evidence="3" id="KW-0540">Nuclease</keyword>
<evidence type="ECO:0000313" key="3">
    <source>
        <dbReference type="EMBL" id="ANU11643.1"/>
    </source>
</evidence>
<dbReference type="SUPFAM" id="SSF56300">
    <property type="entry name" value="Metallo-dependent phosphatases"/>
    <property type="match status" value="1"/>
</dbReference>
<dbReference type="RefSeq" id="WP_065537141.1">
    <property type="nucleotide sequence ID" value="NZ_CP016534.2"/>
</dbReference>
<evidence type="ECO:0000256" key="1">
    <source>
        <dbReference type="ARBA" id="ARBA00022801"/>
    </source>
</evidence>
<sequence>MESIQFIHTADLHLGSPFIGMKGLRKEHWKKLKDSTLDAFDRLIQYALDNKPDFVLVVGDIYDGEDRSIRAQARFQRGMQQLAEQKIPVIVSYGNHDHLSGNWTRFELPKNVHAFDDSVSQFRLETAGGPVVFTGFSYGKRHISESVVERYPVAQDTEAYHIGMLHGSLEGDSTHAVYAPFKKEQLLNKQYDYWALGHIHKRQELHREPSIVYPGNIQGRYRKESGTKGFHSVTLSKTDTSLEFIPTSVVQFDQVTISIRGMLHMNELIDACRKELSLLGEAVGSAIVDVMFTELDRESFQLLAEIPESELLETLRESMDALDQFIWIQGIQFQQADNEAEISTLGITLVQTIVGWNTEEWKSILKDLYRHPKSSRFLEPLEDQSVAELQLAAAQKIRRSMQAGE</sequence>
<keyword evidence="1" id="KW-0378">Hydrolase</keyword>
<dbReference type="InterPro" id="IPR014576">
    <property type="entry name" value="Pesterase_YhaO"/>
</dbReference>
<dbReference type="PANTHER" id="PTHR30337">
    <property type="entry name" value="COMPONENT OF ATP-DEPENDENT DSDNA EXONUCLEASE"/>
    <property type="match status" value="1"/>
</dbReference>
<proteinExistence type="predicted"/>
<dbReference type="EMBL" id="CP016534">
    <property type="protein sequence ID" value="ANU11643.1"/>
    <property type="molecule type" value="Genomic_DNA"/>
</dbReference>
<dbReference type="CDD" id="cd00840">
    <property type="entry name" value="MPP_Mre11_N"/>
    <property type="match status" value="1"/>
</dbReference>
<organism evidence="3 4">
    <name type="scientific">Planococcus antarcticus DSM 14505</name>
    <dbReference type="NCBI Taxonomy" id="1185653"/>
    <lineage>
        <taxon>Bacteria</taxon>
        <taxon>Bacillati</taxon>
        <taxon>Bacillota</taxon>
        <taxon>Bacilli</taxon>
        <taxon>Bacillales</taxon>
        <taxon>Caryophanaceae</taxon>
        <taxon>Planococcus</taxon>
    </lineage>
</organism>
<dbReference type="Pfam" id="PF00149">
    <property type="entry name" value="Metallophos"/>
    <property type="match status" value="1"/>
</dbReference>
<keyword evidence="4" id="KW-1185">Reference proteome</keyword>
<accession>A0ABM6D896</accession>
<reference evidence="3" key="1">
    <citation type="submission" date="2016-10" db="EMBL/GenBank/DDBJ databases">
        <authorList>
            <person name="See-Too W.S."/>
        </authorList>
    </citation>
    <scope>NUCLEOTIDE SEQUENCE</scope>
    <source>
        <strain evidence="3">DSM 14505</strain>
    </source>
</reference>
<evidence type="ECO:0000259" key="2">
    <source>
        <dbReference type="Pfam" id="PF00149"/>
    </source>
</evidence>
<dbReference type="Proteomes" id="UP000092661">
    <property type="component" value="Chromosome"/>
</dbReference>
<feature type="domain" description="Calcineurin-like phosphoesterase" evidence="2">
    <location>
        <begin position="5"/>
        <end position="201"/>
    </location>
</feature>
<name>A0ABM6D896_9BACL</name>
<evidence type="ECO:0000313" key="4">
    <source>
        <dbReference type="Proteomes" id="UP000092661"/>
    </source>
</evidence>